<dbReference type="Proteomes" id="UP001154282">
    <property type="component" value="Unassembled WGS sequence"/>
</dbReference>
<protein>
    <submittedName>
        <fullName evidence="1">Uncharacterized protein</fullName>
    </submittedName>
</protein>
<sequence>MRLLHHRNTNLVQPLQGCPSWSCGGAAKAYLTFPSFCSGVASTPWHIGGCCAGNEPSIRVHVQSPDCPCHTQGCPPGLPPAAEPQGWRA</sequence>
<proteinExistence type="predicted"/>
<dbReference type="EMBL" id="CAMGYJ010000003">
    <property type="protein sequence ID" value="CAI0388600.1"/>
    <property type="molecule type" value="Genomic_DNA"/>
</dbReference>
<accession>A0AAV0HTK5</accession>
<evidence type="ECO:0000313" key="1">
    <source>
        <dbReference type="EMBL" id="CAI0388600.1"/>
    </source>
</evidence>
<dbReference type="AlphaFoldDB" id="A0AAV0HTK5"/>
<reference evidence="1" key="1">
    <citation type="submission" date="2022-08" db="EMBL/GenBank/DDBJ databases">
        <authorList>
            <person name="Gutierrez-Valencia J."/>
        </authorList>
    </citation>
    <scope>NUCLEOTIDE SEQUENCE</scope>
</reference>
<name>A0AAV0HTK5_9ROSI</name>
<keyword evidence="2" id="KW-1185">Reference proteome</keyword>
<comment type="caution">
    <text evidence="1">The sequence shown here is derived from an EMBL/GenBank/DDBJ whole genome shotgun (WGS) entry which is preliminary data.</text>
</comment>
<gene>
    <name evidence="1" type="ORF">LITE_LOCUS5886</name>
</gene>
<evidence type="ECO:0000313" key="2">
    <source>
        <dbReference type="Proteomes" id="UP001154282"/>
    </source>
</evidence>
<organism evidence="1 2">
    <name type="scientific">Linum tenue</name>
    <dbReference type="NCBI Taxonomy" id="586396"/>
    <lineage>
        <taxon>Eukaryota</taxon>
        <taxon>Viridiplantae</taxon>
        <taxon>Streptophyta</taxon>
        <taxon>Embryophyta</taxon>
        <taxon>Tracheophyta</taxon>
        <taxon>Spermatophyta</taxon>
        <taxon>Magnoliopsida</taxon>
        <taxon>eudicotyledons</taxon>
        <taxon>Gunneridae</taxon>
        <taxon>Pentapetalae</taxon>
        <taxon>rosids</taxon>
        <taxon>fabids</taxon>
        <taxon>Malpighiales</taxon>
        <taxon>Linaceae</taxon>
        <taxon>Linum</taxon>
    </lineage>
</organism>